<dbReference type="InterPro" id="IPR006439">
    <property type="entry name" value="HAD-SF_hydro_IA"/>
</dbReference>
<reference evidence="6" key="1">
    <citation type="journal article" date="2014" name="Int. J. Syst. Evol. Microbiol.">
        <title>Complete genome sequence of Corynebacterium casei LMG S-19264T (=DSM 44701T), isolated from a smear-ripened cheese.</title>
        <authorList>
            <consortium name="US DOE Joint Genome Institute (JGI-PGF)"/>
            <person name="Walter F."/>
            <person name="Albersmeier A."/>
            <person name="Kalinowski J."/>
            <person name="Ruckert C."/>
        </authorList>
    </citation>
    <scope>NUCLEOTIDE SEQUENCE</scope>
    <source>
        <strain evidence="6">CGMCC 4.7368</strain>
    </source>
</reference>
<dbReference type="InterPro" id="IPR036412">
    <property type="entry name" value="HAD-like_sf"/>
</dbReference>
<gene>
    <name evidence="6" type="ORF">GCM10012289_68220</name>
</gene>
<dbReference type="NCBIfam" id="TIGR01509">
    <property type="entry name" value="HAD-SF-IA-v3"/>
    <property type="match status" value="1"/>
</dbReference>
<evidence type="ECO:0000256" key="1">
    <source>
        <dbReference type="ARBA" id="ARBA00001946"/>
    </source>
</evidence>
<proteinExistence type="inferred from homology"/>
<dbReference type="PANTHER" id="PTHR46193:SF18">
    <property type="entry name" value="HEXITOL PHOSPHATASE B"/>
    <property type="match status" value="1"/>
</dbReference>
<dbReference type="InterPro" id="IPR023214">
    <property type="entry name" value="HAD_sf"/>
</dbReference>
<keyword evidence="7" id="KW-1185">Reference proteome</keyword>
<dbReference type="Pfam" id="PF00702">
    <property type="entry name" value="Hydrolase"/>
    <property type="match status" value="1"/>
</dbReference>
<evidence type="ECO:0000256" key="2">
    <source>
        <dbReference type="ARBA" id="ARBA00006171"/>
    </source>
</evidence>
<keyword evidence="3" id="KW-0479">Metal-binding</keyword>
<name>A0A917ZF13_9ACTN</name>
<evidence type="ECO:0000313" key="7">
    <source>
        <dbReference type="Proteomes" id="UP000646523"/>
    </source>
</evidence>
<dbReference type="Gene3D" id="3.40.50.1000">
    <property type="entry name" value="HAD superfamily/HAD-like"/>
    <property type="match status" value="1"/>
</dbReference>
<dbReference type="Proteomes" id="UP000646523">
    <property type="component" value="Unassembled WGS sequence"/>
</dbReference>
<dbReference type="SFLD" id="SFLDG01129">
    <property type="entry name" value="C1.5:_HAD__Beta-PGM__Phosphata"/>
    <property type="match status" value="1"/>
</dbReference>
<reference evidence="6" key="2">
    <citation type="submission" date="2020-09" db="EMBL/GenBank/DDBJ databases">
        <authorList>
            <person name="Sun Q."/>
            <person name="Zhou Y."/>
        </authorList>
    </citation>
    <scope>NUCLEOTIDE SEQUENCE</scope>
    <source>
        <strain evidence="6">CGMCC 4.7368</strain>
    </source>
</reference>
<dbReference type="PANTHER" id="PTHR46193">
    <property type="entry name" value="6-PHOSPHOGLUCONATE PHOSPHATASE"/>
    <property type="match status" value="1"/>
</dbReference>
<comment type="cofactor">
    <cofactor evidence="1">
        <name>Mg(2+)</name>
        <dbReference type="ChEBI" id="CHEBI:18420"/>
    </cofactor>
</comment>
<evidence type="ECO:0000256" key="5">
    <source>
        <dbReference type="ARBA" id="ARBA00023277"/>
    </source>
</evidence>
<dbReference type="AlphaFoldDB" id="A0A917ZF13"/>
<evidence type="ECO:0000256" key="3">
    <source>
        <dbReference type="ARBA" id="ARBA00022723"/>
    </source>
</evidence>
<comment type="caution">
    <text evidence="6">The sequence shown here is derived from an EMBL/GenBank/DDBJ whole genome shotgun (WGS) entry which is preliminary data.</text>
</comment>
<dbReference type="InterPro" id="IPR023198">
    <property type="entry name" value="PGP-like_dom2"/>
</dbReference>
<dbReference type="EMBL" id="BMNH01000033">
    <property type="protein sequence ID" value="GGO80779.1"/>
    <property type="molecule type" value="Genomic_DNA"/>
</dbReference>
<keyword evidence="5" id="KW-0119">Carbohydrate metabolism</keyword>
<dbReference type="PRINTS" id="PR00413">
    <property type="entry name" value="HADHALOGNASE"/>
</dbReference>
<dbReference type="SUPFAM" id="SSF56784">
    <property type="entry name" value="HAD-like"/>
    <property type="match status" value="1"/>
</dbReference>
<sequence>MIRERRQRGAGMPTGGFEGAIFDVDGVLVDSPHEAAWKESLRELMEGPWADVRDRSRWSDDRFTPEVYQRVMSGKPRMSGALAGLEYFKVPDAEDRVETYAARKQELLIRLVEARRFRAYPDALRFVLAVRAAGIPTAAASSSRNAGLFLRQIRLDTFAEEHGLTYDFVRPGLTLLDFFDADMSGHDVAHGKPDPEIFLDAAAALAVAPDRCFVVEDAVSGIQAAKGGGMAALGVARADDEPLLTAANADLVVTTLDEVDVPALSEHRLTSRSP</sequence>
<dbReference type="Gene3D" id="1.10.150.240">
    <property type="entry name" value="Putative phosphatase, domain 2"/>
    <property type="match status" value="1"/>
</dbReference>
<protein>
    <recommendedName>
        <fullName evidence="8">HAD family hydrolase</fullName>
    </recommendedName>
</protein>
<evidence type="ECO:0000313" key="6">
    <source>
        <dbReference type="EMBL" id="GGO80779.1"/>
    </source>
</evidence>
<dbReference type="InterPro" id="IPR051600">
    <property type="entry name" value="Beta-PGM-like"/>
</dbReference>
<dbReference type="GO" id="GO:0003824">
    <property type="term" value="F:catalytic activity"/>
    <property type="evidence" value="ECO:0007669"/>
    <property type="project" value="UniProtKB-ARBA"/>
</dbReference>
<comment type="similarity">
    <text evidence="2">Belongs to the HAD-like hydrolase superfamily. CbbY/CbbZ/Gph/YieH family.</text>
</comment>
<evidence type="ECO:0000256" key="4">
    <source>
        <dbReference type="ARBA" id="ARBA00022842"/>
    </source>
</evidence>
<evidence type="ECO:0008006" key="8">
    <source>
        <dbReference type="Google" id="ProtNLM"/>
    </source>
</evidence>
<keyword evidence="4" id="KW-0460">Magnesium</keyword>
<dbReference type="GO" id="GO:0046872">
    <property type="term" value="F:metal ion binding"/>
    <property type="evidence" value="ECO:0007669"/>
    <property type="project" value="UniProtKB-KW"/>
</dbReference>
<dbReference type="SFLD" id="SFLDS00003">
    <property type="entry name" value="Haloacid_Dehalogenase"/>
    <property type="match status" value="1"/>
</dbReference>
<organism evidence="6 7">
    <name type="scientific">Nonomuraea cavernae</name>
    <dbReference type="NCBI Taxonomy" id="2045107"/>
    <lineage>
        <taxon>Bacteria</taxon>
        <taxon>Bacillati</taxon>
        <taxon>Actinomycetota</taxon>
        <taxon>Actinomycetes</taxon>
        <taxon>Streptosporangiales</taxon>
        <taxon>Streptosporangiaceae</taxon>
        <taxon>Nonomuraea</taxon>
    </lineage>
</organism>
<accession>A0A917ZF13</accession>